<evidence type="ECO:0000256" key="2">
    <source>
        <dbReference type="SAM" id="Phobius"/>
    </source>
</evidence>
<evidence type="ECO:0000256" key="1">
    <source>
        <dbReference type="SAM" id="MobiDB-lite"/>
    </source>
</evidence>
<dbReference type="EMBL" id="QPFP01000085">
    <property type="protein sequence ID" value="TEB22811.1"/>
    <property type="molecule type" value="Genomic_DNA"/>
</dbReference>
<keyword evidence="2" id="KW-0472">Membrane</keyword>
<organism evidence="3 4">
    <name type="scientific">Coprinellus micaceus</name>
    <name type="common">Glistening ink-cap mushroom</name>
    <name type="synonym">Coprinus micaceus</name>
    <dbReference type="NCBI Taxonomy" id="71717"/>
    <lineage>
        <taxon>Eukaryota</taxon>
        <taxon>Fungi</taxon>
        <taxon>Dikarya</taxon>
        <taxon>Basidiomycota</taxon>
        <taxon>Agaricomycotina</taxon>
        <taxon>Agaricomycetes</taxon>
        <taxon>Agaricomycetidae</taxon>
        <taxon>Agaricales</taxon>
        <taxon>Agaricineae</taxon>
        <taxon>Psathyrellaceae</taxon>
        <taxon>Coprinellus</taxon>
    </lineage>
</organism>
<evidence type="ECO:0000313" key="4">
    <source>
        <dbReference type="Proteomes" id="UP000298030"/>
    </source>
</evidence>
<feature type="compositionally biased region" description="Polar residues" evidence="1">
    <location>
        <begin position="269"/>
        <end position="280"/>
    </location>
</feature>
<keyword evidence="2" id="KW-0812">Transmembrane</keyword>
<gene>
    <name evidence="3" type="ORF">FA13DRAFT_1715768</name>
</gene>
<comment type="caution">
    <text evidence="3">The sequence shown here is derived from an EMBL/GenBank/DDBJ whole genome shotgun (WGS) entry which is preliminary data.</text>
</comment>
<protein>
    <submittedName>
        <fullName evidence="3">Uncharacterized protein</fullName>
    </submittedName>
</protein>
<dbReference type="AlphaFoldDB" id="A0A4Y7SM57"/>
<dbReference type="Proteomes" id="UP000298030">
    <property type="component" value="Unassembled WGS sequence"/>
</dbReference>
<sequence length="599" mass="67704">MATQERIGDTTSKLYKCISEALHCYLQTYGGGVPSKHDPAIHSSKFANEAIEEIVCSSVNLSAFPMEKVKESLENVDDVLISSLKRDQLPFLLRFERDVEGLMDKAKIDIADLKASKLKAVAEGKMYQPVASAESEQAELLRAIIRPLRALVLLMQALTFPEDKRGALNVDELGREPIPIGAPNQGDLIYKTNKTNTSPQFAIEIKVEEAVDLRNRRAKWLRLVYEYLILKRIFSERPEHQSMFGFNPTTLLYSTKPESDRQATKSKHTPSVSNPSRPVSDNSLYKISMQTMGYAYDCSSKASLLTNAVYNHILFLYALSEGTHYFYLLDLSTSRPPTPADIEKVIHFYVYISDQYMLPQQLFPPPTLPPPQQVKAAVQAPLLTTKGRLWLRVPFWVLPNFSLFSAVIGYFKTIFMLPLLLLWLRTVQPTFTMHSVRRQPVMRYNILRPLVLQEWMQIGLVFKERSRQAAILAHPSNLFVVKVFAEAILGTGTTVGGNHFSLLSNVGEALSDEISDDDAQVIWDTVLKEVHARNVHHHDLVHHNITRDIRESGPACDPEIQDCADRAWLKCHNAKVRLSTPGMAWCKVGQDHPLVIGRE</sequence>
<proteinExistence type="predicted"/>
<accession>A0A4Y7SM57</accession>
<reference evidence="3 4" key="1">
    <citation type="journal article" date="2019" name="Nat. Ecol. Evol.">
        <title>Megaphylogeny resolves global patterns of mushroom evolution.</title>
        <authorList>
            <person name="Varga T."/>
            <person name="Krizsan K."/>
            <person name="Foldi C."/>
            <person name="Dima B."/>
            <person name="Sanchez-Garcia M."/>
            <person name="Sanchez-Ramirez S."/>
            <person name="Szollosi G.J."/>
            <person name="Szarkandi J.G."/>
            <person name="Papp V."/>
            <person name="Albert L."/>
            <person name="Andreopoulos W."/>
            <person name="Angelini C."/>
            <person name="Antonin V."/>
            <person name="Barry K.W."/>
            <person name="Bougher N.L."/>
            <person name="Buchanan P."/>
            <person name="Buyck B."/>
            <person name="Bense V."/>
            <person name="Catcheside P."/>
            <person name="Chovatia M."/>
            <person name="Cooper J."/>
            <person name="Damon W."/>
            <person name="Desjardin D."/>
            <person name="Finy P."/>
            <person name="Geml J."/>
            <person name="Haridas S."/>
            <person name="Hughes K."/>
            <person name="Justo A."/>
            <person name="Karasinski D."/>
            <person name="Kautmanova I."/>
            <person name="Kiss B."/>
            <person name="Kocsube S."/>
            <person name="Kotiranta H."/>
            <person name="LaButti K.M."/>
            <person name="Lechner B.E."/>
            <person name="Liimatainen K."/>
            <person name="Lipzen A."/>
            <person name="Lukacs Z."/>
            <person name="Mihaltcheva S."/>
            <person name="Morgado L.N."/>
            <person name="Niskanen T."/>
            <person name="Noordeloos M.E."/>
            <person name="Ohm R.A."/>
            <person name="Ortiz-Santana B."/>
            <person name="Ovrebo C."/>
            <person name="Racz N."/>
            <person name="Riley R."/>
            <person name="Savchenko A."/>
            <person name="Shiryaev A."/>
            <person name="Soop K."/>
            <person name="Spirin V."/>
            <person name="Szebenyi C."/>
            <person name="Tomsovsky M."/>
            <person name="Tulloss R.E."/>
            <person name="Uehling J."/>
            <person name="Grigoriev I.V."/>
            <person name="Vagvolgyi C."/>
            <person name="Papp T."/>
            <person name="Martin F.M."/>
            <person name="Miettinen O."/>
            <person name="Hibbett D.S."/>
            <person name="Nagy L.G."/>
        </authorList>
    </citation>
    <scope>NUCLEOTIDE SEQUENCE [LARGE SCALE GENOMIC DNA]</scope>
    <source>
        <strain evidence="3 4">FP101781</strain>
    </source>
</reference>
<name>A0A4Y7SM57_COPMI</name>
<feature type="transmembrane region" description="Helical" evidence="2">
    <location>
        <begin position="401"/>
        <end position="424"/>
    </location>
</feature>
<keyword evidence="2" id="KW-1133">Transmembrane helix</keyword>
<feature type="region of interest" description="Disordered" evidence="1">
    <location>
        <begin position="256"/>
        <end position="280"/>
    </location>
</feature>
<evidence type="ECO:0000313" key="3">
    <source>
        <dbReference type="EMBL" id="TEB22811.1"/>
    </source>
</evidence>
<dbReference type="OrthoDB" id="3030547at2759"/>
<keyword evidence="4" id="KW-1185">Reference proteome</keyword>